<dbReference type="GO" id="GO:0006629">
    <property type="term" value="P:lipid metabolic process"/>
    <property type="evidence" value="ECO:0007669"/>
    <property type="project" value="InterPro"/>
</dbReference>
<evidence type="ECO:0000313" key="2">
    <source>
        <dbReference type="EMBL" id="PRD42900.1"/>
    </source>
</evidence>
<protein>
    <submittedName>
        <fullName evidence="2">Glycerophosphodiester phosphodiesterase</fullName>
    </submittedName>
</protein>
<feature type="domain" description="GP-PDE" evidence="1">
    <location>
        <begin position="2"/>
        <end position="242"/>
    </location>
</feature>
<dbReference type="AlphaFoldDB" id="A0A2S9IQV1"/>
<dbReference type="RefSeq" id="WP_105742564.1">
    <property type="nucleotide sequence ID" value="NZ_PVBR01000009.1"/>
</dbReference>
<evidence type="ECO:0000259" key="1">
    <source>
        <dbReference type="PROSITE" id="PS51704"/>
    </source>
</evidence>
<dbReference type="InterPro" id="IPR017946">
    <property type="entry name" value="PLC-like_Pdiesterase_TIM-brl"/>
</dbReference>
<reference evidence="2 3" key="1">
    <citation type="submission" date="2018-02" db="EMBL/GenBank/DDBJ databases">
        <title>The draft genome of Phyllobacterium sp. 1N-3.</title>
        <authorList>
            <person name="Liu L."/>
            <person name="Li L."/>
            <person name="Zhang X."/>
            <person name="Wang T."/>
            <person name="Liang L."/>
        </authorList>
    </citation>
    <scope>NUCLEOTIDE SEQUENCE [LARGE SCALE GENOMIC DNA]</scope>
    <source>
        <strain evidence="2 3">1N-3</strain>
    </source>
</reference>
<dbReference type="Proteomes" id="UP000239434">
    <property type="component" value="Unassembled WGS sequence"/>
</dbReference>
<dbReference type="PANTHER" id="PTHR46211:SF14">
    <property type="entry name" value="GLYCEROPHOSPHODIESTER PHOSPHODIESTERASE"/>
    <property type="match status" value="1"/>
</dbReference>
<proteinExistence type="predicted"/>
<dbReference type="Pfam" id="PF03009">
    <property type="entry name" value="GDPD"/>
    <property type="match status" value="1"/>
</dbReference>
<sequence>MTLIAGHRGARNLWPENSLSGFRKTAMLGVDAVEFDIHLTAHGEIAVLHDASLDRTTFGSGDVAALTPQARRNTILRESCDEHVPVLEEVLDIFRDTDMELHIELKNTLAGDLYNGLAEKAVAAIREAGMEERCILTGFTPQALEEVRDVAPDMRRLASMAVGSAVTLGGLEPALRRLSGVADIIAIEKSLLDAAWDRITAMLPLDRLGVWVPNSEPDIAFWLNKGLRQLTSDRPDLALALRGKVAA</sequence>
<dbReference type="GO" id="GO:0008081">
    <property type="term" value="F:phosphoric diester hydrolase activity"/>
    <property type="evidence" value="ECO:0007669"/>
    <property type="project" value="InterPro"/>
</dbReference>
<accession>A0A2S9IQV1</accession>
<dbReference type="SUPFAM" id="SSF51695">
    <property type="entry name" value="PLC-like phosphodiesterases"/>
    <property type="match status" value="1"/>
</dbReference>
<dbReference type="EMBL" id="PVBR01000009">
    <property type="protein sequence ID" value="PRD42900.1"/>
    <property type="molecule type" value="Genomic_DNA"/>
</dbReference>
<gene>
    <name evidence="2" type="ORF">C5748_14095</name>
</gene>
<dbReference type="CDD" id="cd08565">
    <property type="entry name" value="GDPD_pAtGDE_like"/>
    <property type="match status" value="1"/>
</dbReference>
<evidence type="ECO:0000313" key="3">
    <source>
        <dbReference type="Proteomes" id="UP000239434"/>
    </source>
</evidence>
<dbReference type="Gene3D" id="3.20.20.190">
    <property type="entry name" value="Phosphatidylinositol (PI) phosphodiesterase"/>
    <property type="match status" value="1"/>
</dbReference>
<dbReference type="PROSITE" id="PS51704">
    <property type="entry name" value="GP_PDE"/>
    <property type="match status" value="1"/>
</dbReference>
<comment type="caution">
    <text evidence="2">The sequence shown here is derived from an EMBL/GenBank/DDBJ whole genome shotgun (WGS) entry which is preliminary data.</text>
</comment>
<dbReference type="PANTHER" id="PTHR46211">
    <property type="entry name" value="GLYCEROPHOSPHORYL DIESTER PHOSPHODIESTERASE"/>
    <property type="match status" value="1"/>
</dbReference>
<organism evidence="2 3">
    <name type="scientific">Phyllobacterium phragmitis</name>
    <dbReference type="NCBI Taxonomy" id="2670329"/>
    <lineage>
        <taxon>Bacteria</taxon>
        <taxon>Pseudomonadati</taxon>
        <taxon>Pseudomonadota</taxon>
        <taxon>Alphaproteobacteria</taxon>
        <taxon>Hyphomicrobiales</taxon>
        <taxon>Phyllobacteriaceae</taxon>
        <taxon>Phyllobacterium</taxon>
    </lineage>
</organism>
<dbReference type="InterPro" id="IPR030395">
    <property type="entry name" value="GP_PDE_dom"/>
</dbReference>
<keyword evidence="3" id="KW-1185">Reference proteome</keyword>
<name>A0A2S9IQV1_9HYPH</name>